<dbReference type="InterPro" id="IPR015286">
    <property type="entry name" value="Porin_fam_mycobact-type"/>
</dbReference>
<organism evidence="4 5">
    <name type="scientific">Mycobacteroides chelonae</name>
    <name type="common">Mycobacterium chelonae</name>
    <dbReference type="NCBI Taxonomy" id="1774"/>
    <lineage>
        <taxon>Bacteria</taxon>
        <taxon>Bacillati</taxon>
        <taxon>Actinomycetota</taxon>
        <taxon>Actinomycetes</taxon>
        <taxon>Mycobacteriales</taxon>
        <taxon>Mycobacteriaceae</taxon>
        <taxon>Mycobacteroides</taxon>
    </lineage>
</organism>
<feature type="chain" id="PRO_5044498665" evidence="3">
    <location>
        <begin position="24"/>
        <end position="239"/>
    </location>
</feature>
<dbReference type="RefSeq" id="WP_070942191.1">
    <property type="nucleotide sequence ID" value="NZ_CP041150.1"/>
</dbReference>
<dbReference type="Gene3D" id="2.60.40.1650">
    <property type="entry name" value="Porin MspA (Ig-like beta-sandwich domain)"/>
    <property type="match status" value="1"/>
</dbReference>
<dbReference type="InterPro" id="IPR036435">
    <property type="entry name" value="Leukocidin/porin_MspA_sf"/>
</dbReference>
<evidence type="ECO:0000313" key="4">
    <source>
        <dbReference type="EMBL" id="QDF69609.1"/>
    </source>
</evidence>
<gene>
    <name evidence="4" type="ORF">FJK96_05215</name>
</gene>
<proteinExistence type="predicted"/>
<feature type="region of interest" description="Disordered" evidence="2">
    <location>
        <begin position="22"/>
        <end position="70"/>
    </location>
</feature>
<accession>A0AB73TYQ6</accession>
<evidence type="ECO:0000256" key="1">
    <source>
        <dbReference type="ARBA" id="ARBA00022729"/>
    </source>
</evidence>
<evidence type="ECO:0000256" key="2">
    <source>
        <dbReference type="SAM" id="MobiDB-lite"/>
    </source>
</evidence>
<dbReference type="EMBL" id="CP041150">
    <property type="protein sequence ID" value="QDF69609.1"/>
    <property type="molecule type" value="Genomic_DNA"/>
</dbReference>
<keyword evidence="1 3" id="KW-0732">Signal</keyword>
<reference evidence="4 5" key="1">
    <citation type="submission" date="2019-06" db="EMBL/GenBank/DDBJ databases">
        <title>Whole geneome sequnce of Mycobacteroides chelonae M77 isolated from bovine milk from Meghalaya, India.</title>
        <authorList>
            <person name="Vise E."/>
            <person name="Das S."/>
            <person name="Garg A."/>
            <person name="Ghatak S."/>
            <person name="Shakuntala I."/>
            <person name="Milton A.A.P."/>
            <person name="Karam A."/>
            <person name="Sanjukta R."/>
            <person name="Puro K."/>
            <person name="Sen A."/>
        </authorList>
    </citation>
    <scope>NUCLEOTIDE SEQUENCE [LARGE SCALE GENOMIC DNA]</scope>
    <source>
        <strain evidence="4 5">M77</strain>
    </source>
</reference>
<protein>
    <submittedName>
        <fullName evidence="4">MspA family porin</fullName>
    </submittedName>
</protein>
<feature type="compositionally biased region" description="Pro residues" evidence="2">
    <location>
        <begin position="43"/>
        <end position="59"/>
    </location>
</feature>
<dbReference type="Gene3D" id="2.10.300.10">
    <property type="entry name" value="Porin MspA ribbon domain"/>
    <property type="match status" value="1"/>
</dbReference>
<dbReference type="AlphaFoldDB" id="A0AB73TYQ6"/>
<dbReference type="Pfam" id="PF09203">
    <property type="entry name" value="MspA"/>
    <property type="match status" value="1"/>
</dbReference>
<name>A0AB73TYQ6_MYCCH</name>
<feature type="signal peptide" evidence="3">
    <location>
        <begin position="1"/>
        <end position="23"/>
    </location>
</feature>
<dbReference type="SUPFAM" id="SSF56959">
    <property type="entry name" value="Leukocidin-like"/>
    <property type="match status" value="1"/>
</dbReference>
<evidence type="ECO:0000313" key="5">
    <source>
        <dbReference type="Proteomes" id="UP000317728"/>
    </source>
</evidence>
<evidence type="ECO:0000256" key="3">
    <source>
        <dbReference type="SAM" id="SignalP"/>
    </source>
</evidence>
<dbReference type="Proteomes" id="UP000317728">
    <property type="component" value="Chromosome"/>
</dbReference>
<sequence length="239" mass="24199">MLKTLAAFTAACAFTAAAPPALADPEPAPPPVPAAAPAAAEGPVPPLPPADGEPGPPPDNGIVGSEPPSVVTTPDGWVLTLAAEEETQLPIPPLTTALSSREYLAGGTFTATVKGSGSTKPKGGTIEAGYQIGCGIELNSVRLTGSIGLGSSIGQSGLGNISMPLVGNVEVRPKPGEVINVSVTKKKFKGKQTRVTLKDVHIKIDSCVGQSFLRSYAVLTSKSSGTEDIVAYYGVTKTV</sequence>